<dbReference type="InterPro" id="IPR001106">
    <property type="entry name" value="Aromatic_Lyase"/>
</dbReference>
<dbReference type="Gene3D" id="1.10.274.20">
    <property type="entry name" value="Phenylalanine ammonia-lyase 1, domain 3"/>
    <property type="match status" value="1"/>
</dbReference>
<dbReference type="Pfam" id="PF00221">
    <property type="entry name" value="Lyase_aromatic"/>
    <property type="match status" value="1"/>
</dbReference>
<dbReference type="Gene3D" id="1.20.200.10">
    <property type="entry name" value="Fumarase/aspartase (Central domain)"/>
    <property type="match status" value="1"/>
</dbReference>
<dbReference type="GO" id="GO:0016841">
    <property type="term" value="F:ammonia-lyase activity"/>
    <property type="evidence" value="ECO:0007669"/>
    <property type="project" value="InterPro"/>
</dbReference>
<proteinExistence type="inferred from homology"/>
<evidence type="ECO:0000256" key="1">
    <source>
        <dbReference type="ARBA" id="ARBA00007238"/>
    </source>
</evidence>
<organism evidence="2 3">
    <name type="scientific">Leucocoprinus birnbaumii</name>
    <dbReference type="NCBI Taxonomy" id="56174"/>
    <lineage>
        <taxon>Eukaryota</taxon>
        <taxon>Fungi</taxon>
        <taxon>Dikarya</taxon>
        <taxon>Basidiomycota</taxon>
        <taxon>Agaricomycotina</taxon>
        <taxon>Agaricomycetes</taxon>
        <taxon>Agaricomycetidae</taxon>
        <taxon>Agaricales</taxon>
        <taxon>Agaricineae</taxon>
        <taxon>Agaricaceae</taxon>
        <taxon>Leucocoprinus</taxon>
    </lineage>
</organism>
<dbReference type="InterPro" id="IPR023144">
    <property type="entry name" value="Phe_NH3-lyase_shielding_dom_sf"/>
</dbReference>
<accession>A0AAD5YUX8</accession>
<dbReference type="PANTHER" id="PTHR10362">
    <property type="entry name" value="HISTIDINE AMMONIA-LYASE"/>
    <property type="match status" value="1"/>
</dbReference>
<dbReference type="InterPro" id="IPR022313">
    <property type="entry name" value="Phe/His_NH3-lyase_AS"/>
</dbReference>
<dbReference type="Proteomes" id="UP001213000">
    <property type="component" value="Unassembled WGS sequence"/>
</dbReference>
<protein>
    <recommendedName>
        <fullName evidence="4">Phenylalanine ammonia-lyase</fullName>
    </recommendedName>
</protein>
<comment type="caution">
    <text evidence="2">The sequence shown here is derived from an EMBL/GenBank/DDBJ whole genome shotgun (WGS) entry which is preliminary data.</text>
</comment>
<dbReference type="InterPro" id="IPR008948">
    <property type="entry name" value="L-Aspartase-like"/>
</dbReference>
<sequence>MTIQSEASTAVVDLASSPSRKHLTHDEASRAFSLRFSRQDTESKSTLLDSFVQSFKELEAYKSGKPVVVDGQNLSIPAVTAAARYHVPVVLRDSANIRAKIDASRQVIIDKVDAGLSVYGVSTGFGGSADTRTDEPILLGHALLQHQHAGVLPSSQQPLNVLPLSDPLGTAMPESWVRGAILVRMNSLIRGHSGVRWELIEKMNELLQANITPLVPLRGTISASGDLQPLSYIAGALIANPSIRCFDGPAAFGGRNIVSSCDALSAHGIEPIPLASKEHLGILNGTAFSSSVAALALNDAVHMALLTQVEVAKNIWDLLQGSTFAQTLEKDVTIAEDEGTLRQDRYPLRTAPQFIGPQIEDLLQSLKIITTECNSTTDNPLVDGETGIVHNGGNFQAMAVSNVMEKTRLSLHHMGKILFAQCAELIDPAMNRGLPPSLAATDPSLNYHCKGIDIGTAAYVAELGYLANPVSTHIQSAEMHNQAVNSLALISGRQTIAALETLSILISSYLYTLCQALDLRALQSEFLSGLYKIISEEMGSTFASFLEADERALLTSKVFKVMHATHDSTSTMDAQERMQKIAASSTTVLLDYITGPAFENFEDAGSALNGIPSFRSRVATRANVLLDTLRRDYLSGERGPAPASKYLNRTRPVYEFVRKELGIRMHGSENYSRFANGLGVEDVTVGQNVSLIHEAIRDGKIQSVIVGLFFS</sequence>
<dbReference type="SUPFAM" id="SSF48557">
    <property type="entry name" value="L-aspartase-like"/>
    <property type="match status" value="1"/>
</dbReference>
<dbReference type="CDD" id="cd00332">
    <property type="entry name" value="PAL-HAL"/>
    <property type="match status" value="1"/>
</dbReference>
<reference evidence="2" key="1">
    <citation type="submission" date="2022-07" db="EMBL/GenBank/DDBJ databases">
        <title>Genome Sequence of Leucocoprinus birnbaumii.</title>
        <authorList>
            <person name="Buettner E."/>
        </authorList>
    </citation>
    <scope>NUCLEOTIDE SEQUENCE</scope>
    <source>
        <strain evidence="2">VT141</strain>
    </source>
</reference>
<dbReference type="AlphaFoldDB" id="A0AAD5YUX8"/>
<evidence type="ECO:0000313" key="3">
    <source>
        <dbReference type="Proteomes" id="UP001213000"/>
    </source>
</evidence>
<keyword evidence="3" id="KW-1185">Reference proteome</keyword>
<dbReference type="InterPro" id="IPR024083">
    <property type="entry name" value="Fumarase/histidase_N"/>
</dbReference>
<evidence type="ECO:0008006" key="4">
    <source>
        <dbReference type="Google" id="ProtNLM"/>
    </source>
</evidence>
<gene>
    <name evidence="2" type="ORF">NP233_g1354</name>
</gene>
<comment type="similarity">
    <text evidence="1">Belongs to the PAL/histidase family.</text>
</comment>
<dbReference type="EMBL" id="JANIEX010000048">
    <property type="protein sequence ID" value="KAJ3575064.1"/>
    <property type="molecule type" value="Genomic_DNA"/>
</dbReference>
<dbReference type="PROSITE" id="PS00488">
    <property type="entry name" value="PAL_HISTIDASE"/>
    <property type="match status" value="1"/>
</dbReference>
<name>A0AAD5YUX8_9AGAR</name>
<evidence type="ECO:0000313" key="2">
    <source>
        <dbReference type="EMBL" id="KAJ3575064.1"/>
    </source>
</evidence>
<dbReference type="Gene3D" id="1.10.275.10">
    <property type="entry name" value="Fumarase/aspartase (N-terminal domain)"/>
    <property type="match status" value="1"/>
</dbReference>